<feature type="domain" description="Ketoreductase" evidence="3">
    <location>
        <begin position="7"/>
        <end position="193"/>
    </location>
</feature>
<evidence type="ECO:0000256" key="1">
    <source>
        <dbReference type="ARBA" id="ARBA00006484"/>
    </source>
</evidence>
<dbReference type="PRINTS" id="PR00081">
    <property type="entry name" value="GDHRDH"/>
</dbReference>
<evidence type="ECO:0000313" key="5">
    <source>
        <dbReference type="Proteomes" id="UP000198615"/>
    </source>
</evidence>
<keyword evidence="2" id="KW-0560">Oxidoreductase</keyword>
<dbReference type="OrthoDB" id="9780084at2"/>
<dbReference type="PANTHER" id="PTHR42760">
    <property type="entry name" value="SHORT-CHAIN DEHYDROGENASES/REDUCTASES FAMILY MEMBER"/>
    <property type="match status" value="1"/>
</dbReference>
<dbReference type="Pfam" id="PF13561">
    <property type="entry name" value="adh_short_C2"/>
    <property type="match status" value="1"/>
</dbReference>
<dbReference type="GO" id="GO:0016616">
    <property type="term" value="F:oxidoreductase activity, acting on the CH-OH group of donors, NAD or NADP as acceptor"/>
    <property type="evidence" value="ECO:0007669"/>
    <property type="project" value="UniProtKB-ARBA"/>
</dbReference>
<dbReference type="FunFam" id="3.40.50.720:FF:000084">
    <property type="entry name" value="Short-chain dehydrogenase reductase"/>
    <property type="match status" value="1"/>
</dbReference>
<gene>
    <name evidence="4" type="ORF">SAMN05660686_03063</name>
</gene>
<dbReference type="SMART" id="SM00822">
    <property type="entry name" value="PKS_KR"/>
    <property type="match status" value="1"/>
</dbReference>
<dbReference type="PRINTS" id="PR00080">
    <property type="entry name" value="SDRFAMILY"/>
</dbReference>
<dbReference type="InterPro" id="IPR002347">
    <property type="entry name" value="SDR_fam"/>
</dbReference>
<dbReference type="SUPFAM" id="SSF51735">
    <property type="entry name" value="NAD(P)-binding Rossmann-fold domains"/>
    <property type="match status" value="1"/>
</dbReference>
<dbReference type="Proteomes" id="UP000198615">
    <property type="component" value="Unassembled WGS sequence"/>
</dbReference>
<evidence type="ECO:0000256" key="2">
    <source>
        <dbReference type="ARBA" id="ARBA00023002"/>
    </source>
</evidence>
<evidence type="ECO:0000313" key="4">
    <source>
        <dbReference type="EMBL" id="SDG01950.1"/>
    </source>
</evidence>
<proteinExistence type="inferred from homology"/>
<name>A0A8G2BJS6_9PROT</name>
<keyword evidence="5" id="KW-1185">Reference proteome</keyword>
<dbReference type="InterPro" id="IPR057326">
    <property type="entry name" value="KR_dom"/>
</dbReference>
<sequence length="267" mass="27861">MGKLEGRVALISGAARGIGAQTARRMVAEGAKVVIGDVRDELGRAAAQEIGGGTDACRFVTLDVTDPESWQAAVDHAVEAYGRLDVLVNNAGVFIGRSLEEISFEEWKTLVDVNLTGTFLGTRIAAPALREAAKDTPHGSAVINVSSIAGLVGSMVDPLYSMTKGGVTTFTKSTALYFGRRGDRIRVNQIHPGVIETDMGDQTYTARARALGTNDVDAAKQASLNMHPIGRHGTADDIAGGIVFLASDDAGFMTGSSLVVDGGLTAQ</sequence>
<protein>
    <submittedName>
        <fullName evidence="4">NAD(P)-dependent dehydrogenase, short-chain alcohol dehydrogenase family</fullName>
    </submittedName>
</protein>
<dbReference type="NCBIfam" id="NF005559">
    <property type="entry name" value="PRK07231.1"/>
    <property type="match status" value="1"/>
</dbReference>
<evidence type="ECO:0000259" key="3">
    <source>
        <dbReference type="SMART" id="SM00822"/>
    </source>
</evidence>
<dbReference type="InterPro" id="IPR020904">
    <property type="entry name" value="Sc_DH/Rdtase_CS"/>
</dbReference>
<comment type="caution">
    <text evidence="4">The sequence shown here is derived from an EMBL/GenBank/DDBJ whole genome shotgun (WGS) entry which is preliminary data.</text>
</comment>
<dbReference type="Gene3D" id="3.40.50.720">
    <property type="entry name" value="NAD(P)-binding Rossmann-like Domain"/>
    <property type="match status" value="1"/>
</dbReference>
<accession>A0A8G2BJS6</accession>
<reference evidence="4 5" key="1">
    <citation type="submission" date="2016-10" db="EMBL/GenBank/DDBJ databases">
        <authorList>
            <person name="Varghese N."/>
            <person name="Submissions S."/>
        </authorList>
    </citation>
    <scope>NUCLEOTIDE SEQUENCE [LARGE SCALE GENOMIC DNA]</scope>
    <source>
        <strain evidence="4 5">DSM 18839</strain>
    </source>
</reference>
<dbReference type="RefSeq" id="WP_093151527.1">
    <property type="nucleotide sequence ID" value="NZ_FNBW01000009.1"/>
</dbReference>
<dbReference type="AlphaFoldDB" id="A0A8G2BJS6"/>
<dbReference type="InterPro" id="IPR036291">
    <property type="entry name" value="NAD(P)-bd_dom_sf"/>
</dbReference>
<organism evidence="4 5">
    <name type="scientific">Thalassobaculum litoreum DSM 18839</name>
    <dbReference type="NCBI Taxonomy" id="1123362"/>
    <lineage>
        <taxon>Bacteria</taxon>
        <taxon>Pseudomonadati</taxon>
        <taxon>Pseudomonadota</taxon>
        <taxon>Alphaproteobacteria</taxon>
        <taxon>Rhodospirillales</taxon>
        <taxon>Thalassobaculaceae</taxon>
        <taxon>Thalassobaculum</taxon>
    </lineage>
</organism>
<dbReference type="PANTHER" id="PTHR42760:SF133">
    <property type="entry name" value="3-OXOACYL-[ACYL-CARRIER-PROTEIN] REDUCTASE"/>
    <property type="match status" value="1"/>
</dbReference>
<dbReference type="EMBL" id="FNBW01000009">
    <property type="protein sequence ID" value="SDG01950.1"/>
    <property type="molecule type" value="Genomic_DNA"/>
</dbReference>
<comment type="similarity">
    <text evidence="1">Belongs to the short-chain dehydrogenases/reductases (SDR) family.</text>
</comment>
<dbReference type="PROSITE" id="PS00061">
    <property type="entry name" value="ADH_SHORT"/>
    <property type="match status" value="1"/>
</dbReference>